<gene>
    <name evidence="6" type="ORF">DWX93_14955</name>
</gene>
<dbReference type="SMART" id="SM00283">
    <property type="entry name" value="MA"/>
    <property type="match status" value="1"/>
</dbReference>
<protein>
    <recommendedName>
        <fullName evidence="5">Methyl-accepting transducer domain-containing protein</fullName>
    </recommendedName>
</protein>
<feature type="transmembrane region" description="Helical" evidence="4">
    <location>
        <begin position="171"/>
        <end position="192"/>
    </location>
</feature>
<dbReference type="Proteomes" id="UP000266172">
    <property type="component" value="Unassembled WGS sequence"/>
</dbReference>
<evidence type="ECO:0000259" key="5">
    <source>
        <dbReference type="PROSITE" id="PS50111"/>
    </source>
</evidence>
<feature type="transmembrane region" description="Helical" evidence="4">
    <location>
        <begin position="93"/>
        <end position="110"/>
    </location>
</feature>
<dbReference type="AlphaFoldDB" id="A0A395V7B6"/>
<feature type="transmembrane region" description="Helical" evidence="4">
    <location>
        <begin position="36"/>
        <end position="57"/>
    </location>
</feature>
<keyword evidence="1 3" id="KW-0807">Transducer</keyword>
<dbReference type="GO" id="GO:0004888">
    <property type="term" value="F:transmembrane signaling receptor activity"/>
    <property type="evidence" value="ECO:0007669"/>
    <property type="project" value="InterPro"/>
</dbReference>
<dbReference type="PRINTS" id="PR00260">
    <property type="entry name" value="CHEMTRNSDUCR"/>
</dbReference>
<evidence type="ECO:0000256" key="3">
    <source>
        <dbReference type="PROSITE-ProRule" id="PRU00284"/>
    </source>
</evidence>
<dbReference type="SUPFAM" id="SSF58104">
    <property type="entry name" value="Methyl-accepting chemotaxis protein (MCP) signaling domain"/>
    <property type="match status" value="1"/>
</dbReference>
<keyword evidence="4" id="KW-0812">Transmembrane</keyword>
<feature type="transmembrane region" description="Helical" evidence="4">
    <location>
        <begin position="139"/>
        <end position="159"/>
    </location>
</feature>
<sequence>MVYGVIERRKVKVMEKKEQKHLYADTVEQNKRANHFLAIGYIVFYLCVLCVVGIACLRGIRTVGYTVMIAVLIILATAGTLVLYQRRKDDPKIRYIATVGLLVITFVMGWAFDNYYVRFMAAIPLVACILFYDKKFAAFSGIAVSAVNLLVTASKTLALHTYQGENALDQWCATLAIILMMVVVYLTVSVAYQFNRDTIGSLTEKEAAQRQMVDDIIAVADQVRKGTENAMNIVNELNSSTEVVNGAMKDISDSTQSTAENIQTQTEMTQNIQDSIGTTLERSEKMVQVAKQSGELNEKSSRIMDDLKKQSAVIAQTNSEVASSMRELQDRTSAVKSIADTIFSISSQTNLLALNASIESARAGEAGRGFAVVADEIRQLAEKTRQETENIANILEQLSENAQTAADAVERSVTAAGAQDEMIAQASESFGAMNQNVNELVTDIGEIDTMLNNLSKANNQIVENIMQLSATTEEVTASSVQAADLSVKNLGNAENTKDLLHSVLDESHKLEQYIH</sequence>
<name>A0A395V7B6_9FIRM</name>
<dbReference type="Pfam" id="PF00015">
    <property type="entry name" value="MCPsignal"/>
    <property type="match status" value="1"/>
</dbReference>
<dbReference type="PANTHER" id="PTHR32089:SF112">
    <property type="entry name" value="LYSOZYME-LIKE PROTEIN-RELATED"/>
    <property type="match status" value="1"/>
</dbReference>
<dbReference type="InterPro" id="IPR004090">
    <property type="entry name" value="Chemotax_Me-accpt_rcpt"/>
</dbReference>
<dbReference type="Gene3D" id="1.10.287.950">
    <property type="entry name" value="Methyl-accepting chemotaxis protein"/>
    <property type="match status" value="1"/>
</dbReference>
<feature type="transmembrane region" description="Helical" evidence="4">
    <location>
        <begin position="63"/>
        <end position="84"/>
    </location>
</feature>
<dbReference type="EMBL" id="QRVL01000019">
    <property type="protein sequence ID" value="RGS36897.1"/>
    <property type="molecule type" value="Genomic_DNA"/>
</dbReference>
<dbReference type="GO" id="GO:0016020">
    <property type="term" value="C:membrane"/>
    <property type="evidence" value="ECO:0007669"/>
    <property type="project" value="InterPro"/>
</dbReference>
<dbReference type="PANTHER" id="PTHR32089">
    <property type="entry name" value="METHYL-ACCEPTING CHEMOTAXIS PROTEIN MCPB"/>
    <property type="match status" value="1"/>
</dbReference>
<evidence type="ECO:0000256" key="2">
    <source>
        <dbReference type="ARBA" id="ARBA00029447"/>
    </source>
</evidence>
<proteinExistence type="inferred from homology"/>
<dbReference type="PROSITE" id="PS50111">
    <property type="entry name" value="CHEMOTAXIS_TRANSDUC_2"/>
    <property type="match status" value="1"/>
</dbReference>
<evidence type="ECO:0000313" key="7">
    <source>
        <dbReference type="Proteomes" id="UP000266172"/>
    </source>
</evidence>
<accession>A0A395V7B6</accession>
<keyword evidence="4" id="KW-1133">Transmembrane helix</keyword>
<keyword evidence="4" id="KW-0472">Membrane</keyword>
<reference evidence="6 7" key="1">
    <citation type="submission" date="2018-08" db="EMBL/GenBank/DDBJ databases">
        <title>A genome reference for cultivated species of the human gut microbiota.</title>
        <authorList>
            <person name="Zou Y."/>
            <person name="Xue W."/>
            <person name="Luo G."/>
        </authorList>
    </citation>
    <scope>NUCLEOTIDE SEQUENCE [LARGE SCALE GENOMIC DNA]</scope>
    <source>
        <strain evidence="6 7">AF22-12AC</strain>
    </source>
</reference>
<organism evidence="6 7">
    <name type="scientific">Roseburia hominis</name>
    <dbReference type="NCBI Taxonomy" id="301301"/>
    <lineage>
        <taxon>Bacteria</taxon>
        <taxon>Bacillati</taxon>
        <taxon>Bacillota</taxon>
        <taxon>Clostridia</taxon>
        <taxon>Lachnospirales</taxon>
        <taxon>Lachnospiraceae</taxon>
        <taxon>Roseburia</taxon>
    </lineage>
</organism>
<dbReference type="InterPro" id="IPR004089">
    <property type="entry name" value="MCPsignal_dom"/>
</dbReference>
<evidence type="ECO:0000313" key="6">
    <source>
        <dbReference type="EMBL" id="RGS36897.1"/>
    </source>
</evidence>
<comment type="similarity">
    <text evidence="2">Belongs to the methyl-accepting chemotaxis (MCP) protein family.</text>
</comment>
<evidence type="ECO:0000256" key="4">
    <source>
        <dbReference type="SAM" id="Phobius"/>
    </source>
</evidence>
<comment type="caution">
    <text evidence="6">The sequence shown here is derived from an EMBL/GenBank/DDBJ whole genome shotgun (WGS) entry which is preliminary data.</text>
</comment>
<dbReference type="GO" id="GO:0007165">
    <property type="term" value="P:signal transduction"/>
    <property type="evidence" value="ECO:0007669"/>
    <property type="project" value="UniProtKB-KW"/>
</dbReference>
<evidence type="ECO:0000256" key="1">
    <source>
        <dbReference type="ARBA" id="ARBA00023224"/>
    </source>
</evidence>
<dbReference type="GO" id="GO:0006935">
    <property type="term" value="P:chemotaxis"/>
    <property type="evidence" value="ECO:0007669"/>
    <property type="project" value="InterPro"/>
</dbReference>
<feature type="domain" description="Methyl-accepting transducer" evidence="5">
    <location>
        <begin position="233"/>
        <end position="476"/>
    </location>
</feature>